<feature type="compositionally biased region" description="Low complexity" evidence="13">
    <location>
        <begin position="1369"/>
        <end position="1378"/>
    </location>
</feature>
<dbReference type="GO" id="GO:0008843">
    <property type="term" value="F:endochitinase activity"/>
    <property type="evidence" value="ECO:0007669"/>
    <property type="project" value="UniProtKB-EC"/>
</dbReference>
<evidence type="ECO:0000256" key="3">
    <source>
        <dbReference type="ARBA" id="ARBA00012729"/>
    </source>
</evidence>
<organism evidence="17">
    <name type="scientific">Menopon gallinae</name>
    <name type="common">poultry shaft louse</name>
    <dbReference type="NCBI Taxonomy" id="328185"/>
    <lineage>
        <taxon>Eukaryota</taxon>
        <taxon>Metazoa</taxon>
        <taxon>Ecdysozoa</taxon>
        <taxon>Arthropoda</taxon>
        <taxon>Hexapoda</taxon>
        <taxon>Insecta</taxon>
        <taxon>Pterygota</taxon>
        <taxon>Neoptera</taxon>
        <taxon>Paraneoptera</taxon>
        <taxon>Psocodea</taxon>
        <taxon>Troctomorpha</taxon>
        <taxon>Phthiraptera</taxon>
        <taxon>Amblycera</taxon>
        <taxon>Menoponidae</taxon>
        <taxon>Menopon</taxon>
    </lineage>
</organism>
<dbReference type="Gene3D" id="3.10.50.10">
    <property type="match status" value="1"/>
</dbReference>
<feature type="compositionally biased region" description="Basic and acidic residues" evidence="13">
    <location>
        <begin position="2095"/>
        <end position="2111"/>
    </location>
</feature>
<feature type="region of interest" description="Disordered" evidence="13">
    <location>
        <begin position="536"/>
        <end position="600"/>
    </location>
</feature>
<dbReference type="SMART" id="SM00636">
    <property type="entry name" value="Glyco_18"/>
    <property type="match status" value="1"/>
</dbReference>
<feature type="domain" description="GH18" evidence="16">
    <location>
        <begin position="35"/>
        <end position="411"/>
    </location>
</feature>
<dbReference type="InterPro" id="IPR029070">
    <property type="entry name" value="Chitinase_insertion_sf"/>
</dbReference>
<dbReference type="GO" id="GO:0000272">
    <property type="term" value="P:polysaccharide catabolic process"/>
    <property type="evidence" value="ECO:0007669"/>
    <property type="project" value="UniProtKB-KW"/>
</dbReference>
<dbReference type="SUPFAM" id="SSF57625">
    <property type="entry name" value="Invertebrate chitin-binding proteins"/>
    <property type="match status" value="1"/>
</dbReference>
<dbReference type="PROSITE" id="PS51910">
    <property type="entry name" value="GH18_2"/>
    <property type="match status" value="1"/>
</dbReference>
<feature type="compositionally biased region" description="Polar residues" evidence="13">
    <location>
        <begin position="1796"/>
        <end position="1818"/>
    </location>
</feature>
<dbReference type="GO" id="GO:0006032">
    <property type="term" value="P:chitin catabolic process"/>
    <property type="evidence" value="ECO:0007669"/>
    <property type="project" value="UniProtKB-KW"/>
</dbReference>
<dbReference type="PANTHER" id="PTHR11177">
    <property type="entry name" value="CHITINASE"/>
    <property type="match status" value="1"/>
</dbReference>
<dbReference type="InterPro" id="IPR036508">
    <property type="entry name" value="Chitin-bd_dom_sf"/>
</dbReference>
<feature type="region of interest" description="Disordered" evidence="13">
    <location>
        <begin position="1587"/>
        <end position="1751"/>
    </location>
</feature>
<evidence type="ECO:0000256" key="1">
    <source>
        <dbReference type="ARBA" id="ARBA00000822"/>
    </source>
</evidence>
<dbReference type="FunFam" id="3.10.50.10:FF:000004">
    <property type="entry name" value="Chitinase 5"/>
    <property type="match status" value="1"/>
</dbReference>
<dbReference type="Gene3D" id="3.20.20.80">
    <property type="entry name" value="Glycosidases"/>
    <property type="match status" value="1"/>
</dbReference>
<feature type="compositionally biased region" description="Polar residues" evidence="13">
    <location>
        <begin position="1653"/>
        <end position="1671"/>
    </location>
</feature>
<dbReference type="InterPro" id="IPR017853">
    <property type="entry name" value="GH"/>
</dbReference>
<dbReference type="InterPro" id="IPR011583">
    <property type="entry name" value="Chitinase_II/V-like_cat"/>
</dbReference>
<feature type="compositionally biased region" description="Polar residues" evidence="13">
    <location>
        <begin position="1617"/>
        <end position="1645"/>
    </location>
</feature>
<dbReference type="Gene3D" id="2.170.140.10">
    <property type="entry name" value="Chitin binding domain"/>
    <property type="match status" value="1"/>
</dbReference>
<feature type="compositionally biased region" description="Basic and acidic residues" evidence="13">
    <location>
        <begin position="744"/>
        <end position="763"/>
    </location>
</feature>
<feature type="compositionally biased region" description="Acidic residues" evidence="13">
    <location>
        <begin position="1384"/>
        <end position="1397"/>
    </location>
</feature>
<feature type="compositionally biased region" description="Low complexity" evidence="13">
    <location>
        <begin position="1477"/>
        <end position="1526"/>
    </location>
</feature>
<feature type="compositionally biased region" description="Acidic residues" evidence="13">
    <location>
        <begin position="585"/>
        <end position="600"/>
    </location>
</feature>
<feature type="region of interest" description="Disordered" evidence="13">
    <location>
        <begin position="2211"/>
        <end position="2268"/>
    </location>
</feature>
<evidence type="ECO:0000256" key="10">
    <source>
        <dbReference type="ARBA" id="ARBA00023295"/>
    </source>
</evidence>
<feature type="compositionally biased region" description="Polar residues" evidence="13">
    <location>
        <begin position="764"/>
        <end position="783"/>
    </location>
</feature>
<feature type="region of interest" description="Disordered" evidence="13">
    <location>
        <begin position="2051"/>
        <end position="2165"/>
    </location>
</feature>
<dbReference type="InterPro" id="IPR001579">
    <property type="entry name" value="Glyco_hydro_18_chit_AS"/>
</dbReference>
<feature type="region of interest" description="Disordered" evidence="13">
    <location>
        <begin position="2346"/>
        <end position="2372"/>
    </location>
</feature>
<dbReference type="Pfam" id="PF01607">
    <property type="entry name" value="CBM_14"/>
    <property type="match status" value="1"/>
</dbReference>
<feature type="compositionally biased region" description="Acidic residues" evidence="13">
    <location>
        <begin position="1312"/>
        <end position="1321"/>
    </location>
</feature>
<dbReference type="PROSITE" id="PS50940">
    <property type="entry name" value="CHIT_BIND_II"/>
    <property type="match status" value="1"/>
</dbReference>
<evidence type="ECO:0000256" key="14">
    <source>
        <dbReference type="SAM" id="SignalP"/>
    </source>
</evidence>
<feature type="region of interest" description="Disordered" evidence="13">
    <location>
        <begin position="988"/>
        <end position="1062"/>
    </location>
</feature>
<protein>
    <recommendedName>
        <fullName evidence="3">chitinase</fullName>
        <ecNumber evidence="3">3.2.1.14</ecNumber>
    </recommendedName>
</protein>
<evidence type="ECO:0000259" key="15">
    <source>
        <dbReference type="PROSITE" id="PS50940"/>
    </source>
</evidence>
<feature type="region of interest" description="Disordered" evidence="13">
    <location>
        <begin position="1548"/>
        <end position="1569"/>
    </location>
</feature>
<proteinExistence type="inferred from homology"/>
<feature type="compositionally biased region" description="Low complexity" evidence="13">
    <location>
        <begin position="570"/>
        <end position="579"/>
    </location>
</feature>
<evidence type="ECO:0000256" key="11">
    <source>
        <dbReference type="ARBA" id="ARBA00023326"/>
    </source>
</evidence>
<evidence type="ECO:0000313" key="17">
    <source>
        <dbReference type="EMBL" id="KAL0272491.1"/>
    </source>
</evidence>
<feature type="compositionally biased region" description="Basic residues" evidence="13">
    <location>
        <begin position="1079"/>
        <end position="1088"/>
    </location>
</feature>
<feature type="region of interest" description="Disordered" evidence="13">
    <location>
        <begin position="923"/>
        <end position="952"/>
    </location>
</feature>
<dbReference type="SUPFAM" id="SSF54556">
    <property type="entry name" value="Chitinase insertion domain"/>
    <property type="match status" value="1"/>
</dbReference>
<name>A0AAW2HS73_9NEOP</name>
<feature type="compositionally biased region" description="Basic and acidic residues" evidence="13">
    <location>
        <begin position="1008"/>
        <end position="1018"/>
    </location>
</feature>
<comment type="similarity">
    <text evidence="2">Belongs to the glycosyl hydrolase 18 family. Chitinase class II subfamily.</text>
</comment>
<feature type="compositionally biased region" description="Polar residues" evidence="13">
    <location>
        <begin position="2149"/>
        <end position="2159"/>
    </location>
</feature>
<evidence type="ECO:0000256" key="2">
    <source>
        <dbReference type="ARBA" id="ARBA00009121"/>
    </source>
</evidence>
<dbReference type="GO" id="GO:0008061">
    <property type="term" value="F:chitin binding"/>
    <property type="evidence" value="ECO:0007669"/>
    <property type="project" value="UniProtKB-KW"/>
</dbReference>
<evidence type="ECO:0000256" key="13">
    <source>
        <dbReference type="SAM" id="MobiDB-lite"/>
    </source>
</evidence>
<sequence length="2372" mass="266327">MRLLSWLLWAAAAIVPVISTEETSLSRPKRESSEKRIVCYYTNWSVYRPGTAKFSPQNINPYLCTHLIYAFGGLTKDNALKPFDKYQDIEQGGYAKFNGLKTYNKNLKTMVAIGGWNEGSARFSPLVADPERRKELVKNTVRFLRQNHFDGLDLDWEYPSFRDGGKPRDRENYATLVQEFREEFNRESEKTGRPRLLLTMAVPAGIEYIDKGYDVKKLNKYLDWMNILSYDYHSAFEPAVNHHSPLFSLEEDDEYNFDAQLNIDHTVQHYIKLGADRNKLVLGIPTYGRSYTLFNPDAVEIGSPADGPGEQGEATREKGYLAYYEICERINSGGWTVDNTNSDVMGPFAYKDNQWVGYDDENIVRAKAKYVNDMDLGGIMFWSIDNDDFRGKCHGKPYPLIEAAKEALLAGANELVPTKTSVRKSESTTTSTKRKSRLRGKSSTTTESGRTKSSRVTTTTTPQPPTTPDPGSDFTCKEEGFFPHPRDCKKYFWCLDSGPSSLGIVAHQFTCPSGLVFNKISDSCDYARNVICKNKPETTTSSTTTTTTTTTTPRTTTQKSRVITAAPPRTTTTTTTTTTQKPESPEEYEEYEEDDEEEDPGTIKELINLIKKLGGVEQLEKQLNLQGTEEKGRIKPSLYSKVLQGRTGNRYRGVTQETSTSRYVSLFRNRPNAPQSPGSEESDDESRSPEKPKYVTIQRNRSRQQSSEEEEEEERSESDESRSGRKSNEKRRRKRPNSSSSEATTEREYVTLRRARPVKEEPTTSKYRNIVRTRSTTQTTIYQESEDDEGEEVEDDNAGESEEDSEDEEEEIVEEKEPVQKQKKYSSIIRDNKRIVSEVEESKVSGDGDTQNESTPEKYPSFEESTTVNSVNKVATPKYVEIRRGQSTARVEGLTNDVNNVNSSFDSGSLKENEVDAKRFRQSNGEPARFRFGPRQRPAVLAGPADSSQEDASEVFTIVVPDPTAPTVAENEVSEEKFIITVTPSPRVVTESTAENTTETIYVPLSTKPEETSSEPKEAVTVGITETTTVVTPSTSRETTTVGTPSSPKETTTVGTTPTSTETTVVTSITESVFTERRKISKRKKPRLPFKTSTTTERPTETTTEAQSQSTFRRFRTTGRLSTTTPTTTTAAQVRGFRFRVKPTSLPNAETTSERRFVPTRGRNFKPFTPTPRTSTAEPEEEKERPRFQPRRPRPPVQQDNVEQDRVVQRPAPRRPLFPPRRTKEDLETQQSGSFFKDENENGLAKATPTRGRFVPLYLQKGAVPEDERVEEEEESRESEEGYDSQEEEEEEGEEEEENDEDFRPDSNNIIPDDEEKEEEKEPPAPVQSINDRFFKGRTRPTFEINDNIRSRNQIINLDADDSKRTILGRPRTGAATRGRTDDNEPEDEASEEEDLEKDFNDEPERVSLGVGFRRRPNFRNQTRVAQPGRANATTTVRPRRPFRPGQGNDTTVSPDGTRVPQVPGNRFKNPGFNRVTPQTTDDTEPTSETPTGSTQANRFTTNRSRNFNRLTTQTNSSSVSPTVETPTDRAINSTTFRLRNQLFNRVTPQTGSSITPTAETGTETGQKSTTQQISYQLFNRVTPQILNGSSVSPTAETQTEIDENETTVGNGDQLVSGVTPQLLNGSSIAPTPATVTKSGQTSGTVRFRVQPTRVTSPANNSSSILPTAETQPEEKQGNKTARTRYQSIGRTTQQPSSSSSVEPTSQTPAEKATRVIGTRIRNQSLNRVTSQPSNSSAGTESVTEGVQPTRIPLRNRTQLFNRVTPQPNSAADTSATTPSTPLTTHFENRIRPLFNRTNLLRNSSRTTDEATVSQSSSPLPPVESAEQTSEENKEVEEDVNTTEERRKVLQRRPVVRKRLRIGAKQEEKADEVKESTEEKELSNEIVDNGVKEEVVKNRTRVFRKKINRINGTAEEGEVTENRNRFRFGNGTRTIRKKIVKQKGDDEAEEKTTDGYKNTETFRKKIQESDADAVNRTRVLFRKRLRTRVNVTEETEDGVVSVNEIEGSEGGNRTRVLLRNPARRPEGKALEEGERSNRTRVLLRKRVRNKQRTNEVDDDDQLEAEAGRVIPSPFNAIFGGDKDSAHSSSTINSITEKEEEKVDEANRRVEEDEREEEEENGNGNKLTSRIAFRNRVTQPPEQDKEGSEVPSTSTATRTGGNFLRRGNQDFILKRRNKILTTSTTTEQAAASETPRRKTVLTERRRFRPEAKTLPPRTEVETETTVTSSVRQTPFTRRRIRPKSTSTTTTTEPYRPDDSKLEESQDSNIPDLADPAVVAIHNLATVSPVPVTASPGPTASLGPVRFGTATPSGFSLQFSPVTVTETPSVFSTPSRQTINLFTRQQPSVRPFIASEPEPKLSTPAPVRSTPSES</sequence>
<feature type="domain" description="Chitin-binding type-2" evidence="15">
    <location>
        <begin position="473"/>
        <end position="534"/>
    </location>
</feature>
<dbReference type="EC" id="3.2.1.14" evidence="3"/>
<feature type="compositionally biased region" description="Polar residues" evidence="13">
    <location>
        <begin position="1587"/>
        <end position="1599"/>
    </location>
</feature>
<feature type="compositionally biased region" description="Low complexity" evidence="13">
    <location>
        <begin position="1020"/>
        <end position="1062"/>
    </location>
</feature>
<dbReference type="PROSITE" id="PS01095">
    <property type="entry name" value="GH18_1"/>
    <property type="match status" value="1"/>
</dbReference>
<dbReference type="EMBL" id="JARGDH010000003">
    <property type="protein sequence ID" value="KAL0272491.1"/>
    <property type="molecule type" value="Genomic_DNA"/>
</dbReference>
<feature type="chain" id="PRO_5043553795" description="chitinase" evidence="14">
    <location>
        <begin position="20"/>
        <end position="2372"/>
    </location>
</feature>
<evidence type="ECO:0000256" key="12">
    <source>
        <dbReference type="RuleBase" id="RU000489"/>
    </source>
</evidence>
<keyword evidence="7" id="KW-0146">Chitin degradation</keyword>
<feature type="region of interest" description="Disordered" evidence="13">
    <location>
        <begin position="419"/>
        <end position="478"/>
    </location>
</feature>
<keyword evidence="8" id="KW-1015">Disulfide bond</keyword>
<keyword evidence="11" id="KW-0624">Polysaccharide degradation</keyword>
<feature type="signal peptide" evidence="14">
    <location>
        <begin position="1"/>
        <end position="19"/>
    </location>
</feature>
<feature type="compositionally biased region" description="Low complexity" evidence="13">
    <location>
        <begin position="1092"/>
        <end position="1116"/>
    </location>
</feature>
<dbReference type="SMART" id="SM00494">
    <property type="entry name" value="ChtBD2"/>
    <property type="match status" value="1"/>
</dbReference>
<evidence type="ECO:0000256" key="4">
    <source>
        <dbReference type="ARBA" id="ARBA00022669"/>
    </source>
</evidence>
<keyword evidence="5 14" id="KW-0732">Signal</keyword>
<feature type="region of interest" description="Disordered" evidence="13">
    <location>
        <begin position="1765"/>
        <end position="1848"/>
    </location>
</feature>
<feature type="compositionally biased region" description="Low complexity" evidence="13">
    <location>
        <begin position="1692"/>
        <end position="1709"/>
    </location>
</feature>
<feature type="region of interest" description="Disordered" evidence="13">
    <location>
        <begin position="649"/>
        <end position="868"/>
    </location>
</feature>
<comment type="catalytic activity">
    <reaction evidence="1">
        <text>Random endo-hydrolysis of N-acetyl-beta-D-glucosaminide (1-&gt;4)-beta-linkages in chitin and chitodextrins.</text>
        <dbReference type="EC" id="3.2.1.14"/>
    </reaction>
</comment>
<feature type="region of interest" description="Disordered" evidence="13">
    <location>
        <begin position="1352"/>
        <end position="1528"/>
    </location>
</feature>
<gene>
    <name evidence="17" type="ORF">PYX00_005436</name>
</gene>
<feature type="compositionally biased region" description="Low complexity" evidence="13">
    <location>
        <begin position="538"/>
        <end position="557"/>
    </location>
</feature>
<dbReference type="InterPro" id="IPR002557">
    <property type="entry name" value="Chitin-bd_dom"/>
</dbReference>
<keyword evidence="10 12" id="KW-0326">Glycosidase</keyword>
<comment type="caution">
    <text evidence="17">The sequence shown here is derived from an EMBL/GenBank/DDBJ whole genome shotgun (WGS) entry which is preliminary data.</text>
</comment>
<dbReference type="FunFam" id="3.20.20.80:FF:000007">
    <property type="entry name" value="Acidic mammalian chitinase"/>
    <property type="match status" value="1"/>
</dbReference>
<accession>A0AAW2HS73</accession>
<dbReference type="GO" id="GO:0005576">
    <property type="term" value="C:extracellular region"/>
    <property type="evidence" value="ECO:0007669"/>
    <property type="project" value="InterPro"/>
</dbReference>
<feature type="compositionally biased region" description="Acidic residues" evidence="13">
    <location>
        <begin position="707"/>
        <end position="717"/>
    </location>
</feature>
<evidence type="ECO:0000259" key="16">
    <source>
        <dbReference type="PROSITE" id="PS51910"/>
    </source>
</evidence>
<feature type="region of interest" description="Disordered" evidence="13">
    <location>
        <begin position="2006"/>
        <end position="2037"/>
    </location>
</feature>
<dbReference type="FunFam" id="2.170.140.10:FF:000005">
    <property type="entry name" value="Acidic mammalian chitinase"/>
    <property type="match status" value="1"/>
</dbReference>
<feature type="compositionally biased region" description="Basic and acidic residues" evidence="13">
    <location>
        <begin position="2253"/>
        <end position="2262"/>
    </location>
</feature>
<dbReference type="Pfam" id="PF00704">
    <property type="entry name" value="Glyco_hydro_18"/>
    <property type="match status" value="1"/>
</dbReference>
<evidence type="ECO:0000256" key="7">
    <source>
        <dbReference type="ARBA" id="ARBA00023024"/>
    </source>
</evidence>
<dbReference type="CDD" id="cd02872">
    <property type="entry name" value="GH18_chitolectin_chitotriosidase"/>
    <property type="match status" value="1"/>
</dbReference>
<feature type="region of interest" description="Disordered" evidence="13">
    <location>
        <begin position="1141"/>
        <end position="1340"/>
    </location>
</feature>
<dbReference type="SUPFAM" id="SSF51445">
    <property type="entry name" value="(Trans)glycosidases"/>
    <property type="match status" value="1"/>
</dbReference>
<feature type="compositionally biased region" description="Polar residues" evidence="13">
    <location>
        <begin position="1679"/>
        <end position="1691"/>
    </location>
</feature>
<feature type="region of interest" description="Disordered" evidence="13">
    <location>
        <begin position="1077"/>
        <end position="1116"/>
    </location>
</feature>
<feature type="compositionally biased region" description="Acidic residues" evidence="13">
    <location>
        <begin position="1268"/>
        <end position="1303"/>
    </location>
</feature>
<feature type="compositionally biased region" description="Acidic residues" evidence="13">
    <location>
        <begin position="784"/>
        <end position="814"/>
    </location>
</feature>
<reference evidence="17" key="1">
    <citation type="journal article" date="2024" name="Gigascience">
        <title>Chromosome-level genome of the poultry shaft louse Menopon gallinae provides insight into the host-switching and adaptive evolution of parasitic lice.</title>
        <authorList>
            <person name="Xu Y."/>
            <person name="Ma L."/>
            <person name="Liu S."/>
            <person name="Liang Y."/>
            <person name="Liu Q."/>
            <person name="He Z."/>
            <person name="Tian L."/>
            <person name="Duan Y."/>
            <person name="Cai W."/>
            <person name="Li H."/>
            <person name="Song F."/>
        </authorList>
    </citation>
    <scope>NUCLEOTIDE SEQUENCE</scope>
    <source>
        <strain evidence="17">Cailab_2023a</strain>
    </source>
</reference>
<keyword evidence="6 12" id="KW-0378">Hydrolase</keyword>
<keyword evidence="9" id="KW-0119">Carbohydrate metabolism</keyword>
<keyword evidence="4" id="KW-0147">Chitin-binding</keyword>
<evidence type="ECO:0000256" key="6">
    <source>
        <dbReference type="ARBA" id="ARBA00022801"/>
    </source>
</evidence>
<feature type="compositionally biased region" description="Polar residues" evidence="13">
    <location>
        <begin position="1721"/>
        <end position="1747"/>
    </location>
</feature>
<feature type="compositionally biased region" description="Low complexity" evidence="13">
    <location>
        <begin position="1768"/>
        <end position="1785"/>
    </location>
</feature>
<evidence type="ECO:0000256" key="9">
    <source>
        <dbReference type="ARBA" id="ARBA00023277"/>
    </source>
</evidence>
<dbReference type="InterPro" id="IPR050314">
    <property type="entry name" value="Glycosyl_Hydrlase_18"/>
</dbReference>
<feature type="compositionally biased region" description="Basic and acidic residues" evidence="13">
    <location>
        <begin position="2023"/>
        <end position="2037"/>
    </location>
</feature>
<feature type="compositionally biased region" description="Basic and acidic residues" evidence="13">
    <location>
        <begin position="830"/>
        <end position="846"/>
    </location>
</feature>
<evidence type="ECO:0000256" key="5">
    <source>
        <dbReference type="ARBA" id="ARBA00022729"/>
    </source>
</evidence>
<evidence type="ECO:0000256" key="8">
    <source>
        <dbReference type="ARBA" id="ARBA00023157"/>
    </source>
</evidence>
<dbReference type="InterPro" id="IPR001223">
    <property type="entry name" value="Glyco_hydro18_cat"/>
</dbReference>
<dbReference type="PANTHER" id="PTHR11177:SF399">
    <property type="entry name" value="CHITINASE 6, ISOFORM C"/>
    <property type="match status" value="1"/>
</dbReference>
<feature type="compositionally biased region" description="Polar residues" evidence="13">
    <location>
        <begin position="990"/>
        <end position="1000"/>
    </location>
</feature>
<feature type="compositionally biased region" description="Basic and acidic residues" evidence="13">
    <location>
        <begin position="718"/>
        <end position="727"/>
    </location>
</feature>